<dbReference type="Proteomes" id="UP000323425">
    <property type="component" value="Unassembled WGS sequence"/>
</dbReference>
<comment type="caution">
    <text evidence="2">The sequence shown here is derived from an EMBL/GenBank/DDBJ whole genome shotgun (WGS) entry which is preliminary data.</text>
</comment>
<sequence length="198" mass="21905">MNNSIEMRLAARHRSLLFQHTESVQEVFGFECLDGWSDLIEGTLRLIQQYAELSALDVKITQGKEKFGQLRIYQHGGDESVGLAIDIAELVSGCVCELCSGTGEIAKLEGWLVARCDQHRGLHPLEQTEPRSADEHYIASYARTVGLILSFFGASAVHWVQQECIGLAGRRPYEMLGTKAGCDAVYTLLKKIEYGVGV</sequence>
<dbReference type="InterPro" id="IPR024467">
    <property type="entry name" value="Xre/MbcA/ParS-like_toxin-bd"/>
</dbReference>
<protein>
    <recommendedName>
        <fullName evidence="1">Antitoxin Xre/MbcA/ParS-like toxin-binding domain-containing protein</fullName>
    </recommendedName>
</protein>
<name>A0A5M9IMW3_9PSED</name>
<dbReference type="RefSeq" id="WP_190362381.1">
    <property type="nucleotide sequence ID" value="NZ_VTFH01000002.1"/>
</dbReference>
<dbReference type="Pfam" id="PF09722">
    <property type="entry name" value="Xre_MbcA_ParS_C"/>
    <property type="match status" value="1"/>
</dbReference>
<dbReference type="AlphaFoldDB" id="A0A5M9IMW3"/>
<proteinExistence type="predicted"/>
<accession>A0A5M9IMW3</accession>
<reference evidence="2 3" key="1">
    <citation type="journal article" date="2018" name="Plant Biotechnol. Rep.">
        <title>Diversity and antifungal activity of endophytic bacteria associated with Panax ginseng seedlings.</title>
        <authorList>
            <person name="Park J.M."/>
            <person name="Hong C.E."/>
            <person name="Jo S.H."/>
        </authorList>
    </citation>
    <scope>NUCLEOTIDE SEQUENCE [LARGE SCALE GENOMIC DNA]</scope>
    <source>
        <strain evidence="2 3">PgKB38</strain>
    </source>
</reference>
<gene>
    <name evidence="2" type="ORF">FX985_04350</name>
</gene>
<evidence type="ECO:0000259" key="1">
    <source>
        <dbReference type="Pfam" id="PF09722"/>
    </source>
</evidence>
<feature type="domain" description="Antitoxin Xre/MbcA/ParS-like toxin-binding" evidence="1">
    <location>
        <begin position="154"/>
        <end position="195"/>
    </location>
</feature>
<organism evidence="2 3">
    <name type="scientific">Pseudomonas extremaustralis</name>
    <dbReference type="NCBI Taxonomy" id="359110"/>
    <lineage>
        <taxon>Bacteria</taxon>
        <taxon>Pseudomonadati</taxon>
        <taxon>Pseudomonadota</taxon>
        <taxon>Gammaproteobacteria</taxon>
        <taxon>Pseudomonadales</taxon>
        <taxon>Pseudomonadaceae</taxon>
        <taxon>Pseudomonas</taxon>
    </lineage>
</organism>
<dbReference type="EMBL" id="VTFH01000002">
    <property type="protein sequence ID" value="KAA8558011.1"/>
    <property type="molecule type" value="Genomic_DNA"/>
</dbReference>
<evidence type="ECO:0000313" key="3">
    <source>
        <dbReference type="Proteomes" id="UP000323425"/>
    </source>
</evidence>
<evidence type="ECO:0000313" key="2">
    <source>
        <dbReference type="EMBL" id="KAA8558011.1"/>
    </source>
</evidence>